<comment type="caution">
    <text evidence="9">The sequence shown here is derived from an EMBL/GenBank/DDBJ whole genome shotgun (WGS) entry which is preliminary data.</text>
</comment>
<evidence type="ECO:0008006" key="11">
    <source>
        <dbReference type="Google" id="ProtNLM"/>
    </source>
</evidence>
<keyword evidence="6 8" id="KW-0472">Membrane</keyword>
<comment type="similarity">
    <text evidence="2">Belongs to the MIP/aquaporin (TC 1.A.8) family.</text>
</comment>
<proteinExistence type="inferred from homology"/>
<comment type="subcellular location">
    <subcellularLocation>
        <location evidence="1">Membrane</location>
        <topology evidence="1">Multi-pass membrane protein</topology>
    </subcellularLocation>
</comment>
<evidence type="ECO:0000256" key="8">
    <source>
        <dbReference type="SAM" id="Phobius"/>
    </source>
</evidence>
<dbReference type="Proteomes" id="UP000319663">
    <property type="component" value="Unassembled WGS sequence"/>
</dbReference>
<sequence length="591" mass="64639">MDPETPGRPRASSEEASPRDLRGADARWERPVSPTRVDDESRTTGRADVRPDNWSIPRQRSTSRGIPSLTRRLSLAERTGGNFTIGGPDETAQVRLAHEPFVQPGYADLNPSYEQATNAKPVWSLAKPLPRVVRLGMVPTKDELLRHRTRAAQRSAENSKKMGLDVDLNELEKGQIKKSADPRKMAAQVEDARVQREHNLMNKILSGSGLLSLRPSSSSRCSITSADRMKRASTWGMPLPTVDEAEPQTEGEAPRDNALARVPTENDPLLGDDEMQELTDLPPLDEAACPDDLHPLVQDLVENEVHNNHTTWSVIRTHHREALAESLAVFVQLTVGFCADLAVTLANAGNPNTTGWAWGMATMMAIHISGGVSGAHLNPAITVILWFYRGFPQRKMPGYFAAQFVGAFCAAIVAYSVYYEPIQDYISSNNTAKGIINSFITGPQTPAVAPTTAFSNEFVGTAILTITILALGDDQNAPPGPGMNALMVGLVITCLGLTFAYQTGGALSPSRDFGPRLALLALGYGRELFTADSYWWYGPWLGALSGAFVGGFLYDFLVFTGGESPVNYPLERTQRALRKSVMRWRRTLRLA</sequence>
<gene>
    <name evidence="9" type="ORF">MPDQ_000427</name>
</gene>
<reference evidence="9 10" key="1">
    <citation type="submission" date="2019-06" db="EMBL/GenBank/DDBJ databases">
        <title>Wine fermentation using esterase from Monascus purpureus.</title>
        <authorList>
            <person name="Geng C."/>
            <person name="Zhang Y."/>
        </authorList>
    </citation>
    <scope>NUCLEOTIDE SEQUENCE [LARGE SCALE GENOMIC DNA]</scope>
    <source>
        <strain evidence="9">HQ1</strain>
    </source>
</reference>
<dbReference type="STRING" id="5098.A0A507QPR7"/>
<feature type="compositionally biased region" description="Polar residues" evidence="7">
    <location>
        <begin position="56"/>
        <end position="65"/>
    </location>
</feature>
<evidence type="ECO:0000256" key="6">
    <source>
        <dbReference type="ARBA" id="ARBA00023136"/>
    </source>
</evidence>
<dbReference type="OrthoDB" id="3222at2759"/>
<dbReference type="SUPFAM" id="SSF81338">
    <property type="entry name" value="Aquaporin-like"/>
    <property type="match status" value="1"/>
</dbReference>
<protein>
    <recommendedName>
        <fullName evidence="11">MIP transporter</fullName>
    </recommendedName>
</protein>
<dbReference type="GO" id="GO:0015250">
    <property type="term" value="F:water channel activity"/>
    <property type="evidence" value="ECO:0007669"/>
    <property type="project" value="TreeGrafter"/>
</dbReference>
<evidence type="ECO:0000256" key="3">
    <source>
        <dbReference type="ARBA" id="ARBA00022448"/>
    </source>
</evidence>
<evidence type="ECO:0000313" key="10">
    <source>
        <dbReference type="Proteomes" id="UP000319663"/>
    </source>
</evidence>
<feature type="compositionally biased region" description="Basic and acidic residues" evidence="7">
    <location>
        <begin position="1"/>
        <end position="51"/>
    </location>
</feature>
<feature type="region of interest" description="Disordered" evidence="7">
    <location>
        <begin position="1"/>
        <end position="66"/>
    </location>
</feature>
<evidence type="ECO:0000256" key="7">
    <source>
        <dbReference type="SAM" id="MobiDB-lite"/>
    </source>
</evidence>
<dbReference type="InterPro" id="IPR023271">
    <property type="entry name" value="Aquaporin-like"/>
</dbReference>
<feature type="transmembrane region" description="Helical" evidence="8">
    <location>
        <begin position="366"/>
        <end position="388"/>
    </location>
</feature>
<feature type="transmembrane region" description="Helical" evidence="8">
    <location>
        <begin position="453"/>
        <end position="471"/>
    </location>
</feature>
<dbReference type="GO" id="GO:0005886">
    <property type="term" value="C:plasma membrane"/>
    <property type="evidence" value="ECO:0007669"/>
    <property type="project" value="TreeGrafter"/>
</dbReference>
<evidence type="ECO:0000313" key="9">
    <source>
        <dbReference type="EMBL" id="TQB70459.1"/>
    </source>
</evidence>
<dbReference type="PANTHER" id="PTHR43829:SF24">
    <property type="entry name" value="MIP AQUAPORIN (EUROFUNG)"/>
    <property type="match status" value="1"/>
</dbReference>
<dbReference type="InterPro" id="IPR000425">
    <property type="entry name" value="MIP"/>
</dbReference>
<name>A0A507QPR7_MONPU</name>
<feature type="transmembrane region" description="Helical" evidence="8">
    <location>
        <begin position="534"/>
        <end position="554"/>
    </location>
</feature>
<dbReference type="Gene3D" id="1.20.1080.10">
    <property type="entry name" value="Glycerol uptake facilitator protein"/>
    <property type="match status" value="1"/>
</dbReference>
<evidence type="ECO:0000256" key="4">
    <source>
        <dbReference type="ARBA" id="ARBA00022692"/>
    </source>
</evidence>
<dbReference type="InterPro" id="IPR050363">
    <property type="entry name" value="MIP/Aquaporin"/>
</dbReference>
<dbReference type="PANTHER" id="PTHR43829">
    <property type="entry name" value="AQUAPORIN OR AQUAGLYCEROPORIN RELATED"/>
    <property type="match status" value="1"/>
</dbReference>
<feature type="transmembrane region" description="Helical" evidence="8">
    <location>
        <begin position="400"/>
        <end position="418"/>
    </location>
</feature>
<organism evidence="9 10">
    <name type="scientific">Monascus purpureus</name>
    <name type="common">Red mold</name>
    <name type="synonym">Monascus anka</name>
    <dbReference type="NCBI Taxonomy" id="5098"/>
    <lineage>
        <taxon>Eukaryota</taxon>
        <taxon>Fungi</taxon>
        <taxon>Dikarya</taxon>
        <taxon>Ascomycota</taxon>
        <taxon>Pezizomycotina</taxon>
        <taxon>Eurotiomycetes</taxon>
        <taxon>Eurotiomycetidae</taxon>
        <taxon>Eurotiales</taxon>
        <taxon>Aspergillaceae</taxon>
        <taxon>Monascus</taxon>
    </lineage>
</organism>
<keyword evidence="5 8" id="KW-1133">Transmembrane helix</keyword>
<feature type="transmembrane region" description="Helical" evidence="8">
    <location>
        <begin position="483"/>
        <end position="501"/>
    </location>
</feature>
<accession>A0A507QPR7</accession>
<keyword evidence="3" id="KW-0813">Transport</keyword>
<dbReference type="PRINTS" id="PR00783">
    <property type="entry name" value="MINTRINSICP"/>
</dbReference>
<dbReference type="Pfam" id="PF00230">
    <property type="entry name" value="MIP"/>
    <property type="match status" value="1"/>
</dbReference>
<evidence type="ECO:0000256" key="5">
    <source>
        <dbReference type="ARBA" id="ARBA00022989"/>
    </source>
</evidence>
<dbReference type="EMBL" id="VIFY01000107">
    <property type="protein sequence ID" value="TQB70459.1"/>
    <property type="molecule type" value="Genomic_DNA"/>
</dbReference>
<keyword evidence="10" id="KW-1185">Reference proteome</keyword>
<dbReference type="CDD" id="cd00333">
    <property type="entry name" value="MIP"/>
    <property type="match status" value="1"/>
</dbReference>
<evidence type="ECO:0000256" key="2">
    <source>
        <dbReference type="ARBA" id="ARBA00006175"/>
    </source>
</evidence>
<dbReference type="GO" id="GO:0015254">
    <property type="term" value="F:glycerol channel activity"/>
    <property type="evidence" value="ECO:0007669"/>
    <property type="project" value="TreeGrafter"/>
</dbReference>
<dbReference type="AlphaFoldDB" id="A0A507QPR7"/>
<evidence type="ECO:0000256" key="1">
    <source>
        <dbReference type="ARBA" id="ARBA00004141"/>
    </source>
</evidence>
<keyword evidence="4 8" id="KW-0812">Transmembrane</keyword>